<dbReference type="RefSeq" id="XP_056860484.1">
    <property type="nucleotide sequence ID" value="XM_057004504.1"/>
</dbReference>
<dbReference type="InterPro" id="IPR001810">
    <property type="entry name" value="F-box_dom"/>
</dbReference>
<gene>
    <name evidence="4" type="primary">LOC108845207</name>
    <name evidence="5" type="synonym">LOC130508995</name>
</gene>
<reference evidence="3" key="1">
    <citation type="journal article" date="2019" name="Database">
        <title>The radish genome database (RadishGD): an integrated information resource for radish genomics.</title>
        <authorList>
            <person name="Yu H.J."/>
            <person name="Baek S."/>
            <person name="Lee Y.J."/>
            <person name="Cho A."/>
            <person name="Mun J.H."/>
        </authorList>
    </citation>
    <scope>NUCLEOTIDE SEQUENCE [LARGE SCALE GENOMIC DNA]</scope>
    <source>
        <strain evidence="3">cv. WK10039</strain>
    </source>
</reference>
<dbReference type="OrthoDB" id="582804at2759"/>
<organism evidence="3 4">
    <name type="scientific">Raphanus sativus</name>
    <name type="common">Radish</name>
    <name type="synonym">Raphanus raphanistrum var. sativus</name>
    <dbReference type="NCBI Taxonomy" id="3726"/>
    <lineage>
        <taxon>Eukaryota</taxon>
        <taxon>Viridiplantae</taxon>
        <taxon>Streptophyta</taxon>
        <taxon>Embryophyta</taxon>
        <taxon>Tracheophyta</taxon>
        <taxon>Spermatophyta</taxon>
        <taxon>Magnoliopsida</taxon>
        <taxon>eudicotyledons</taxon>
        <taxon>Gunneridae</taxon>
        <taxon>Pentapetalae</taxon>
        <taxon>rosids</taxon>
        <taxon>malvids</taxon>
        <taxon>Brassicales</taxon>
        <taxon>Brassicaceae</taxon>
        <taxon>Brassiceae</taxon>
        <taxon>Raphanus</taxon>
    </lineage>
</organism>
<dbReference type="Proteomes" id="UP000504610">
    <property type="component" value="Chromosome 3"/>
</dbReference>
<dbReference type="InterPro" id="IPR006566">
    <property type="entry name" value="FBD"/>
</dbReference>
<dbReference type="CDD" id="cd22160">
    <property type="entry name" value="F-box_AtFBL13-like"/>
    <property type="match status" value="1"/>
</dbReference>
<evidence type="ECO:0000259" key="1">
    <source>
        <dbReference type="Pfam" id="PF00646"/>
    </source>
</evidence>
<evidence type="ECO:0000259" key="2">
    <source>
        <dbReference type="Pfam" id="PF08387"/>
    </source>
</evidence>
<dbReference type="InterPro" id="IPR032675">
    <property type="entry name" value="LRR_dom_sf"/>
</dbReference>
<sequence>MKKRCGQSMDRISQLPDAVLAKILSSLPTTKGVVATAVLSKQWRFLWKMVPKLTFRYNGGNDIQGFSDSVRRTMLSLEAPYLQSLHLDASLGEDDRMDGFGELLGIARGLHVRELVLKLSRPGLNRYPIILDNCQSLETLKLRGSIALEVPSPVSLTSLRTLHLEDVFYDSESVVNLLSGCVRLENLFVTRNSDDGVETFTVPAGSIFNQLEHLQLFTECLPSWNPLMVLLDNSPNLQVLEIIGEHDRQLTWKEPKHVPQCFLHLKKLDWLVRGLTYGEEVAEYILSNAESLENVILRIDCLYCDGDEDFPEEDRLEVWHDFQAWCPDDCEFELISI</sequence>
<dbReference type="InterPro" id="IPR053781">
    <property type="entry name" value="F-box_AtFBL13-like"/>
</dbReference>
<evidence type="ECO:0000313" key="5">
    <source>
        <dbReference type="RefSeq" id="XP_056860484.1"/>
    </source>
</evidence>
<dbReference type="InterPro" id="IPR036047">
    <property type="entry name" value="F-box-like_dom_sf"/>
</dbReference>
<dbReference type="KEGG" id="rsz:108845207"/>
<evidence type="ECO:0000313" key="4">
    <source>
        <dbReference type="RefSeq" id="XP_056856693.1"/>
    </source>
</evidence>
<proteinExistence type="predicted"/>
<dbReference type="Pfam" id="PF07723">
    <property type="entry name" value="LRR_2"/>
    <property type="match status" value="1"/>
</dbReference>
<reference evidence="4 5" key="2">
    <citation type="submission" date="2025-04" db="UniProtKB">
        <authorList>
            <consortium name="RefSeq"/>
        </authorList>
    </citation>
    <scope>IDENTIFICATION</scope>
    <source>
        <tissue evidence="4 5">Leaf</tissue>
    </source>
</reference>
<dbReference type="InterPro" id="IPR050232">
    <property type="entry name" value="FBL13/AtMIF1-like"/>
</dbReference>
<dbReference type="Gene3D" id="3.80.10.10">
    <property type="entry name" value="Ribonuclease Inhibitor"/>
    <property type="match status" value="1"/>
</dbReference>
<dbReference type="KEGG" id="rsz:130508995"/>
<dbReference type="AlphaFoldDB" id="A0A9W3CZS5"/>
<dbReference type="SUPFAM" id="SSF81383">
    <property type="entry name" value="F-box domain"/>
    <property type="match status" value="1"/>
</dbReference>
<evidence type="ECO:0000313" key="3">
    <source>
        <dbReference type="Proteomes" id="UP000504610"/>
    </source>
</evidence>
<dbReference type="SUPFAM" id="SSF52047">
    <property type="entry name" value="RNI-like"/>
    <property type="match status" value="1"/>
</dbReference>
<dbReference type="InterPro" id="IPR013101">
    <property type="entry name" value="LRR_PRU1-like"/>
</dbReference>
<dbReference type="Pfam" id="PF00646">
    <property type="entry name" value="F-box"/>
    <property type="match status" value="1"/>
</dbReference>
<accession>A0A9W3CZS5</accession>
<dbReference type="RefSeq" id="XP_056856693.1">
    <property type="nucleotide sequence ID" value="XM_057000713.1"/>
</dbReference>
<keyword evidence="3" id="KW-1185">Reference proteome</keyword>
<feature type="domain" description="F-box" evidence="1">
    <location>
        <begin position="12"/>
        <end position="52"/>
    </location>
</feature>
<protein>
    <submittedName>
        <fullName evidence="4 5">F-box/FBD/LRR-repeat protein At3g26920-like</fullName>
    </submittedName>
</protein>
<dbReference type="Pfam" id="PF08387">
    <property type="entry name" value="FBD"/>
    <property type="match status" value="1"/>
</dbReference>
<feature type="domain" description="FBD" evidence="2">
    <location>
        <begin position="254"/>
        <end position="296"/>
    </location>
</feature>
<name>A0A9W3CZS5_RAPSA</name>
<dbReference type="PANTHER" id="PTHR31900:SF34">
    <property type="entry name" value="EMB|CAB62440.1-RELATED"/>
    <property type="match status" value="1"/>
</dbReference>
<dbReference type="PANTHER" id="PTHR31900">
    <property type="entry name" value="F-BOX/RNI SUPERFAMILY PROTEIN-RELATED"/>
    <property type="match status" value="1"/>
</dbReference>
<dbReference type="GeneID" id="108845207"/>